<organism evidence="3 4">
    <name type="scientific">endosymbiont of Galathealinum brachiosum</name>
    <dbReference type="NCBI Taxonomy" id="2200906"/>
    <lineage>
        <taxon>Bacteria</taxon>
        <taxon>Pseudomonadati</taxon>
        <taxon>Pseudomonadota</taxon>
        <taxon>Gammaproteobacteria</taxon>
        <taxon>sulfur-oxidizing symbionts</taxon>
    </lineage>
</organism>
<dbReference type="GO" id="GO:0006508">
    <property type="term" value="P:proteolysis"/>
    <property type="evidence" value="ECO:0007669"/>
    <property type="project" value="InterPro"/>
</dbReference>
<evidence type="ECO:0000259" key="2">
    <source>
        <dbReference type="Pfam" id="PF00656"/>
    </source>
</evidence>
<keyword evidence="1" id="KW-0732">Signal</keyword>
<dbReference type="GO" id="GO:0005737">
    <property type="term" value="C:cytoplasm"/>
    <property type="evidence" value="ECO:0007669"/>
    <property type="project" value="TreeGrafter"/>
</dbReference>
<keyword evidence="4" id="KW-1185">Reference proteome</keyword>
<gene>
    <name evidence="3" type="ORF">DIZ80_08165</name>
</gene>
<evidence type="ECO:0000256" key="1">
    <source>
        <dbReference type="SAM" id="SignalP"/>
    </source>
</evidence>
<comment type="caution">
    <text evidence="3">The sequence shown here is derived from an EMBL/GenBank/DDBJ whole genome shotgun (WGS) entry which is preliminary data.</text>
</comment>
<feature type="domain" description="Peptidase C14 caspase" evidence="2">
    <location>
        <begin position="49"/>
        <end position="320"/>
    </location>
</feature>
<sequence>MFSNSKYGKCKLGNQWSLLLCSISLMFLSLSVSAKNLEKNTDKKITGNRYALLVSVSKYPNLKKHMQLVGPEHDAELVHASLIENGFSQNNITVLADADDIEGAITPTLSAITGGFDQLADKVSTGDFVYIHFAGHGSQQPAKSNAGLDAEADGMDEIFLPADIENWSYEIGAVKNALVDDVVGEKIAAIRDKGAFVWIVFDSCHSGTMTRAINIEEKDRRISPMDLGIPVSEIDKAEKQVVKTRGAPKSELPLDNVIANDGDKRGGLVAFYAAQTTETTPEMRLPRGHIDRQTHGLFTYILMSVIAQNQGITYRQASQEILNRYSAFNRNSPTPLFEGSDLDAVVFGSESVSEVKQWRLKKESKKLTLTAGTLHNVNENSILAVYPGPTSKDEEVLGYVNVNKSGVLKSSVVAIEHNGKKALSRKDIPAGAYLRMAVPAISMKLTVALPDEPGKALKTVLDEFKNDKNTGLQLNWVTEKEDADLRIYQYRDRVFMLLPSALFDKSHVLDTPSISIEDKDFKSQLLVNLSRVARVTNLMRLSTQLGKVKQGAGQVELRVTVSHRKSDETEIFDSSTMPTLRTGDKVALEITNTFKVPVDVTLLFVSSDYGIETVYPYEANEINRIEAGKALVVPGFSIDASSSRGLERLIMIAVQAEPSSPSSDFTFLTQSALERTRGTVSPLHGLFEQAGFGKNNTRGISRDPADNLQRGTMTVYSWVTAH</sequence>
<dbReference type="SUPFAM" id="SSF52129">
    <property type="entry name" value="Caspase-like"/>
    <property type="match status" value="1"/>
</dbReference>
<proteinExistence type="predicted"/>
<protein>
    <recommendedName>
        <fullName evidence="2">Peptidase C14 caspase domain-containing protein</fullName>
    </recommendedName>
</protein>
<dbReference type="InterPro" id="IPR050452">
    <property type="entry name" value="Metacaspase"/>
</dbReference>
<dbReference type="AlphaFoldDB" id="A0A370DIH9"/>
<evidence type="ECO:0000313" key="4">
    <source>
        <dbReference type="Proteomes" id="UP000254266"/>
    </source>
</evidence>
<reference evidence="3 4" key="1">
    <citation type="journal article" date="2018" name="ISME J.">
        <title>Endosymbiont genomes yield clues of tubeworm success.</title>
        <authorList>
            <person name="Li Y."/>
            <person name="Liles M.R."/>
            <person name="Halanych K.M."/>
        </authorList>
    </citation>
    <scope>NUCLEOTIDE SEQUENCE [LARGE SCALE GENOMIC DNA]</scope>
    <source>
        <strain evidence="3">A1464</strain>
    </source>
</reference>
<evidence type="ECO:0000313" key="3">
    <source>
        <dbReference type="EMBL" id="RDH84097.1"/>
    </source>
</evidence>
<name>A0A370DIH9_9GAMM</name>
<dbReference type="EMBL" id="QFXC01000008">
    <property type="protein sequence ID" value="RDH84097.1"/>
    <property type="molecule type" value="Genomic_DNA"/>
</dbReference>
<dbReference type="PANTHER" id="PTHR48104">
    <property type="entry name" value="METACASPASE-4"/>
    <property type="match status" value="1"/>
</dbReference>
<dbReference type="Pfam" id="PF00656">
    <property type="entry name" value="Peptidase_C14"/>
    <property type="match status" value="1"/>
</dbReference>
<dbReference type="InterPro" id="IPR029030">
    <property type="entry name" value="Caspase-like_dom_sf"/>
</dbReference>
<accession>A0A370DIH9</accession>
<dbReference type="Proteomes" id="UP000254266">
    <property type="component" value="Unassembled WGS sequence"/>
</dbReference>
<feature type="chain" id="PRO_5016653815" description="Peptidase C14 caspase domain-containing protein" evidence="1">
    <location>
        <begin position="35"/>
        <end position="722"/>
    </location>
</feature>
<feature type="signal peptide" evidence="1">
    <location>
        <begin position="1"/>
        <end position="34"/>
    </location>
</feature>
<dbReference type="PANTHER" id="PTHR48104:SF30">
    <property type="entry name" value="METACASPASE-1"/>
    <property type="match status" value="1"/>
</dbReference>
<dbReference type="InterPro" id="IPR011600">
    <property type="entry name" value="Pept_C14_caspase"/>
</dbReference>
<dbReference type="Gene3D" id="3.40.50.1460">
    <property type="match status" value="1"/>
</dbReference>
<dbReference type="GO" id="GO:0004197">
    <property type="term" value="F:cysteine-type endopeptidase activity"/>
    <property type="evidence" value="ECO:0007669"/>
    <property type="project" value="InterPro"/>
</dbReference>